<evidence type="ECO:0000313" key="1">
    <source>
        <dbReference type="EnsemblMetazoa" id="Aqu2.1.19358_001"/>
    </source>
</evidence>
<reference evidence="1" key="1">
    <citation type="submission" date="2017-05" db="UniProtKB">
        <authorList>
            <consortium name="EnsemblMetazoa"/>
        </authorList>
    </citation>
    <scope>IDENTIFICATION</scope>
</reference>
<dbReference type="AlphaFoldDB" id="A0A1X7TW46"/>
<organism evidence="1">
    <name type="scientific">Amphimedon queenslandica</name>
    <name type="common">Sponge</name>
    <dbReference type="NCBI Taxonomy" id="400682"/>
    <lineage>
        <taxon>Eukaryota</taxon>
        <taxon>Metazoa</taxon>
        <taxon>Porifera</taxon>
        <taxon>Demospongiae</taxon>
        <taxon>Heteroscleromorpha</taxon>
        <taxon>Haplosclerida</taxon>
        <taxon>Niphatidae</taxon>
        <taxon>Amphimedon</taxon>
    </lineage>
</organism>
<dbReference type="EnsemblMetazoa" id="Aqu2.1.19358_001">
    <property type="protein sequence ID" value="Aqu2.1.19358_001"/>
    <property type="gene ID" value="Aqu2.1.19358"/>
</dbReference>
<sequence>CFLGASSSCMLVALQDASSALCQTTYSILFYASCKIITKLNSSLDMSPCSRSSESIIFLAILSCVVPVVKFMII</sequence>
<name>A0A1X7TW46_AMPQE</name>
<accession>A0A1X7TW46</accession>
<protein>
    <submittedName>
        <fullName evidence="1">Uncharacterized protein</fullName>
    </submittedName>
</protein>
<dbReference type="InParanoid" id="A0A1X7TW46"/>
<proteinExistence type="predicted"/>